<name>A0A8H5FEC0_9AGAR</name>
<keyword evidence="6" id="KW-1185">Reference proteome</keyword>
<evidence type="ECO:0000313" key="6">
    <source>
        <dbReference type="Proteomes" id="UP000541558"/>
    </source>
</evidence>
<feature type="coiled-coil region" evidence="2">
    <location>
        <begin position="42"/>
        <end position="90"/>
    </location>
</feature>
<feature type="zinc finger region" description="C3H1-type" evidence="1">
    <location>
        <begin position="390"/>
        <end position="417"/>
    </location>
</feature>
<evidence type="ECO:0000259" key="4">
    <source>
        <dbReference type="PROSITE" id="PS50103"/>
    </source>
</evidence>
<reference evidence="5 6" key="1">
    <citation type="journal article" date="2020" name="ISME J.">
        <title>Uncovering the hidden diversity of litter-decomposition mechanisms in mushroom-forming fungi.</title>
        <authorList>
            <person name="Floudas D."/>
            <person name="Bentzer J."/>
            <person name="Ahren D."/>
            <person name="Johansson T."/>
            <person name="Persson P."/>
            <person name="Tunlid A."/>
        </authorList>
    </citation>
    <scope>NUCLEOTIDE SEQUENCE [LARGE SCALE GENOMIC DNA]</scope>
    <source>
        <strain evidence="5 6">CBS 175.51</strain>
    </source>
</reference>
<protein>
    <recommendedName>
        <fullName evidence="4">C3H1-type domain-containing protein</fullName>
    </recommendedName>
</protein>
<organism evidence="5 6">
    <name type="scientific">Ephemerocybe angulata</name>
    <dbReference type="NCBI Taxonomy" id="980116"/>
    <lineage>
        <taxon>Eukaryota</taxon>
        <taxon>Fungi</taxon>
        <taxon>Dikarya</taxon>
        <taxon>Basidiomycota</taxon>
        <taxon>Agaricomycotina</taxon>
        <taxon>Agaricomycetes</taxon>
        <taxon>Agaricomycetidae</taxon>
        <taxon>Agaricales</taxon>
        <taxon>Agaricineae</taxon>
        <taxon>Psathyrellaceae</taxon>
        <taxon>Ephemerocybe</taxon>
    </lineage>
</organism>
<dbReference type="InterPro" id="IPR000571">
    <property type="entry name" value="Znf_CCCH"/>
</dbReference>
<dbReference type="InterPro" id="IPR057683">
    <property type="entry name" value="DUF7923"/>
</dbReference>
<evidence type="ECO:0000256" key="2">
    <source>
        <dbReference type="SAM" id="Coils"/>
    </source>
</evidence>
<dbReference type="GO" id="GO:0008270">
    <property type="term" value="F:zinc ion binding"/>
    <property type="evidence" value="ECO:0007669"/>
    <property type="project" value="UniProtKB-KW"/>
</dbReference>
<accession>A0A8H5FEC0</accession>
<keyword evidence="2" id="KW-0175">Coiled coil</keyword>
<dbReference type="PROSITE" id="PS50103">
    <property type="entry name" value="ZF_C3H1"/>
    <property type="match status" value="1"/>
</dbReference>
<dbReference type="PANTHER" id="PTHR37543">
    <property type="entry name" value="CCCH ZINC FINGER DNA BINDING PROTEIN (AFU_ORTHOLOGUE AFUA_5G12760)"/>
    <property type="match status" value="1"/>
</dbReference>
<evidence type="ECO:0000256" key="3">
    <source>
        <dbReference type="SAM" id="MobiDB-lite"/>
    </source>
</evidence>
<feature type="region of interest" description="Disordered" evidence="3">
    <location>
        <begin position="298"/>
        <end position="364"/>
    </location>
</feature>
<proteinExistence type="predicted"/>
<feature type="domain" description="C3H1-type" evidence="4">
    <location>
        <begin position="390"/>
        <end position="417"/>
    </location>
</feature>
<gene>
    <name evidence="5" type="ORF">D9611_002365</name>
</gene>
<evidence type="ECO:0000256" key="1">
    <source>
        <dbReference type="PROSITE-ProRule" id="PRU00723"/>
    </source>
</evidence>
<dbReference type="OrthoDB" id="2270193at2759"/>
<dbReference type="PANTHER" id="PTHR37543:SF1">
    <property type="entry name" value="CCCH ZINC FINGER DNA BINDING PROTEIN (AFU_ORTHOLOGUE AFUA_5G12760)"/>
    <property type="match status" value="1"/>
</dbReference>
<dbReference type="Pfam" id="PF25540">
    <property type="entry name" value="DUF7923"/>
    <property type="match status" value="1"/>
</dbReference>
<dbReference type="AlphaFoldDB" id="A0A8H5FEC0"/>
<keyword evidence="1" id="KW-0862">Zinc</keyword>
<keyword evidence="1" id="KW-0479">Metal-binding</keyword>
<keyword evidence="1" id="KW-0863">Zinc-finger</keyword>
<evidence type="ECO:0000313" key="5">
    <source>
        <dbReference type="EMBL" id="KAF5333447.1"/>
    </source>
</evidence>
<dbReference type="Proteomes" id="UP000541558">
    <property type="component" value="Unassembled WGS sequence"/>
</dbReference>
<sequence>MAHNPPHTTTTGPRDLVDVYLGKLREEFHSTLDQSSEYREQLSTVQKELAVYKRAFDDLQLEKDKLGELKANTEKRCEELEKNQIKANRVVALIDGDGAIFDTTLIRQGQTGGHDAAKMLADHIKSHLFSTAGASDFQLWVYVFLNKRGLSDTLGRHGEIVARNKFEDFIIGFNQAAERFMMVDVGNAKEAADAKIKAILENELRMPQTMKVLFGGCHDNGYVTSLRSHITAGFKDKIILLPGYTEVANGISDLDIPLLTIPDLFVPEKFAPVGMAATNMAVSTAWATVPMKKGATLPEKAAVTPQKKEVIQESTFPSGSPDPETNRSSPRFPLAWARVSPRQRSTSPPGLDWGGSSESSEDADEILPGPPVPAIHKGTRHINPKLALTKQNPPPCTLFYLANCRHGTDCKYGHDYILNSEHYAEIQENAKKAPCPTTNKGTPSVR</sequence>
<dbReference type="EMBL" id="JAACJK010000109">
    <property type="protein sequence ID" value="KAF5333447.1"/>
    <property type="molecule type" value="Genomic_DNA"/>
</dbReference>
<comment type="caution">
    <text evidence="5">The sequence shown here is derived from an EMBL/GenBank/DDBJ whole genome shotgun (WGS) entry which is preliminary data.</text>
</comment>